<name>A0A2T6ZBF2_TUBBO</name>
<sequence>VLPALSIDGFLAVSIVQGSFSKLSFEKFIVCNVLPSMSPFPAPNSVLVMDNCKIHKNPRILQ</sequence>
<keyword evidence="2" id="KW-1185">Reference proteome</keyword>
<organism evidence="1 2">
    <name type="scientific">Tuber borchii</name>
    <name type="common">White truffle</name>
    <dbReference type="NCBI Taxonomy" id="42251"/>
    <lineage>
        <taxon>Eukaryota</taxon>
        <taxon>Fungi</taxon>
        <taxon>Dikarya</taxon>
        <taxon>Ascomycota</taxon>
        <taxon>Pezizomycotina</taxon>
        <taxon>Pezizomycetes</taxon>
        <taxon>Pezizales</taxon>
        <taxon>Tuberaceae</taxon>
        <taxon>Tuber</taxon>
    </lineage>
</organism>
<comment type="caution">
    <text evidence="1">The sequence shown here is derived from an EMBL/GenBank/DDBJ whole genome shotgun (WGS) entry which is preliminary data.</text>
</comment>
<dbReference type="AlphaFoldDB" id="A0A2T6ZBF2"/>
<evidence type="ECO:0000313" key="2">
    <source>
        <dbReference type="Proteomes" id="UP000244722"/>
    </source>
</evidence>
<feature type="non-terminal residue" evidence="1">
    <location>
        <position position="62"/>
    </location>
</feature>
<feature type="non-terminal residue" evidence="1">
    <location>
        <position position="1"/>
    </location>
</feature>
<evidence type="ECO:0008006" key="3">
    <source>
        <dbReference type="Google" id="ProtNLM"/>
    </source>
</evidence>
<gene>
    <name evidence="1" type="ORF">B9Z19DRAFT_958284</name>
</gene>
<protein>
    <recommendedName>
        <fullName evidence="3">Tc1-like transposase DDE domain-containing protein</fullName>
    </recommendedName>
</protein>
<dbReference type="Proteomes" id="UP000244722">
    <property type="component" value="Unassembled WGS sequence"/>
</dbReference>
<dbReference type="STRING" id="42251.A0A2T6ZBF2"/>
<accession>A0A2T6ZBF2</accession>
<evidence type="ECO:0000313" key="1">
    <source>
        <dbReference type="EMBL" id="PUU72828.1"/>
    </source>
</evidence>
<dbReference type="OrthoDB" id="5386133at2759"/>
<reference evidence="1 2" key="1">
    <citation type="submission" date="2017-04" db="EMBL/GenBank/DDBJ databases">
        <title>Draft genome sequence of Tuber borchii Vittad., a whitish edible truffle.</title>
        <authorList>
            <consortium name="DOE Joint Genome Institute"/>
            <person name="Murat C."/>
            <person name="Kuo A."/>
            <person name="Barry K.W."/>
            <person name="Clum A."/>
            <person name="Dockter R.B."/>
            <person name="Fauchery L."/>
            <person name="Iotti M."/>
            <person name="Kohler A."/>
            <person name="Labutti K."/>
            <person name="Lindquist E.A."/>
            <person name="Lipzen A."/>
            <person name="Ohm R.A."/>
            <person name="Wang M."/>
            <person name="Grigoriev I.V."/>
            <person name="Zambonelli A."/>
            <person name="Martin F.M."/>
        </authorList>
    </citation>
    <scope>NUCLEOTIDE SEQUENCE [LARGE SCALE GENOMIC DNA]</scope>
    <source>
        <strain evidence="1 2">Tbo3840</strain>
    </source>
</reference>
<dbReference type="EMBL" id="NESQ01000458">
    <property type="protein sequence ID" value="PUU72828.1"/>
    <property type="molecule type" value="Genomic_DNA"/>
</dbReference>
<proteinExistence type="predicted"/>